<keyword evidence="2" id="KW-1185">Reference proteome</keyword>
<organism evidence="1 2">
    <name type="scientific">Pseudoalteromonas tunicata D2</name>
    <dbReference type="NCBI Taxonomy" id="87626"/>
    <lineage>
        <taxon>Bacteria</taxon>
        <taxon>Pseudomonadati</taxon>
        <taxon>Pseudomonadota</taxon>
        <taxon>Gammaproteobacteria</taxon>
        <taxon>Alteromonadales</taxon>
        <taxon>Pseudoalteromonadaceae</taxon>
        <taxon>Pseudoalteromonas</taxon>
    </lineage>
</organism>
<gene>
    <name evidence="1" type="ORF">PTD2_01156</name>
</gene>
<dbReference type="HOGENOM" id="CLU_2900894_0_0_6"/>
<sequence>MAVNYLSQPVTTLYQALIGKRSLFANQHSHFTTLNIYWLSFGQTQLAKVSAAPTAQLSLTIK</sequence>
<proteinExistence type="predicted"/>
<accession>A4C3K2</accession>
<evidence type="ECO:0000313" key="2">
    <source>
        <dbReference type="Proteomes" id="UP000006201"/>
    </source>
</evidence>
<dbReference type="AlphaFoldDB" id="A4C3K2"/>
<comment type="caution">
    <text evidence="1">The sequence shown here is derived from an EMBL/GenBank/DDBJ whole genome shotgun (WGS) entry which is preliminary data.</text>
</comment>
<dbReference type="Proteomes" id="UP000006201">
    <property type="component" value="Unassembled WGS sequence"/>
</dbReference>
<evidence type="ECO:0000313" key="1">
    <source>
        <dbReference type="EMBL" id="EAR30134.1"/>
    </source>
</evidence>
<dbReference type="STRING" id="87626.PTD2_01156"/>
<dbReference type="EMBL" id="AAOH01000001">
    <property type="protein sequence ID" value="EAR30134.1"/>
    <property type="molecule type" value="Genomic_DNA"/>
</dbReference>
<name>A4C3K2_9GAMM</name>
<protein>
    <submittedName>
        <fullName evidence="1">Uncharacterized protein</fullName>
    </submittedName>
</protein>
<reference evidence="1 2" key="1">
    <citation type="submission" date="2006-02" db="EMBL/GenBank/DDBJ databases">
        <authorList>
            <person name="Moran M.A."/>
            <person name="Kjelleberg S."/>
            <person name="Egan S."/>
            <person name="Saunders N."/>
            <person name="Thomas T."/>
            <person name="Ferriera S."/>
            <person name="Johnson J."/>
            <person name="Kravitz S."/>
            <person name="Halpern A."/>
            <person name="Remington K."/>
            <person name="Beeson K."/>
            <person name="Tran B."/>
            <person name="Rogers Y.-H."/>
            <person name="Friedman R."/>
            <person name="Venter J.C."/>
        </authorList>
    </citation>
    <scope>NUCLEOTIDE SEQUENCE [LARGE SCALE GENOMIC DNA]</scope>
    <source>
        <strain evidence="1 2">D2</strain>
    </source>
</reference>